<evidence type="ECO:0000256" key="3">
    <source>
        <dbReference type="ARBA" id="ARBA00022801"/>
    </source>
</evidence>
<keyword evidence="5" id="KW-1185">Reference proteome</keyword>
<dbReference type="GO" id="GO:0004301">
    <property type="term" value="F:epoxide hydrolase activity"/>
    <property type="evidence" value="ECO:0007669"/>
    <property type="project" value="UniProtKB-EC"/>
</dbReference>
<dbReference type="Gene3D" id="3.40.50.1820">
    <property type="entry name" value="alpha/beta hydrolase"/>
    <property type="match status" value="1"/>
</dbReference>
<dbReference type="AlphaFoldDB" id="A0A221VZ09"/>
<name>A0A221VZ09_9PSEU</name>
<dbReference type="EC" id="3.3.2.10" evidence="4"/>
<evidence type="ECO:0000313" key="5">
    <source>
        <dbReference type="Proteomes" id="UP000204221"/>
    </source>
</evidence>
<dbReference type="PANTHER" id="PTHR21661">
    <property type="entry name" value="EPOXIDE HYDROLASE 1-RELATED"/>
    <property type="match status" value="1"/>
</dbReference>
<dbReference type="OrthoDB" id="5171248at2"/>
<protein>
    <submittedName>
        <fullName evidence="4">Soluble epoxide hydrolase</fullName>
        <ecNumber evidence="4">3.3.2.10</ecNumber>
    </submittedName>
</protein>
<reference evidence="4 5" key="1">
    <citation type="submission" date="2017-07" db="EMBL/GenBank/DDBJ databases">
        <title>Complete genome sequence of Actinoalloteichus hoggarensis DSM 45943, type strain of Actinoalloteichus hoggarensis.</title>
        <authorList>
            <person name="Ruckert C."/>
            <person name="Nouioui I."/>
            <person name="Willmese J."/>
            <person name="van Wezel G."/>
            <person name="Klenk H.-P."/>
            <person name="Kalinowski J."/>
            <person name="Zotchev S.B."/>
        </authorList>
    </citation>
    <scope>NUCLEOTIDE SEQUENCE [LARGE SCALE GENOMIC DNA]</scope>
    <source>
        <strain evidence="4 5">DSM 45943</strain>
    </source>
</reference>
<evidence type="ECO:0000313" key="4">
    <source>
        <dbReference type="EMBL" id="ASO18724.1"/>
    </source>
</evidence>
<dbReference type="RefSeq" id="WP_093940361.1">
    <property type="nucleotide sequence ID" value="NZ_CP022521.1"/>
</dbReference>
<dbReference type="KEGG" id="ahg:AHOG_05355"/>
<keyword evidence="2" id="KW-0058">Aromatic hydrocarbons catabolism</keyword>
<gene>
    <name evidence="4" type="ORF">AHOG_05355</name>
</gene>
<evidence type="ECO:0000256" key="2">
    <source>
        <dbReference type="ARBA" id="ARBA00022797"/>
    </source>
</evidence>
<evidence type="ECO:0000256" key="1">
    <source>
        <dbReference type="ARBA" id="ARBA00010088"/>
    </source>
</evidence>
<sequence>MKGSDEHGFTVRPLDIAVPAEELDDLRQRLRRTRWPSNSPGPAWSQGTDADYLRGLVGYWADGFDWRARERELNRLDHFQVDLDGVPIHFVHQRAARGDGVPLILTHGWPSTFTEFLPLIPLLTDPDAHGIDGPAFDVVIPSLPGYGFSGRPARRHTMRDTSRWWHRLMTGLGYSRYGAHGGDLGSGVSTFLAMDHPDSLLGLHLSNLEFAPDLGPGSPPLSAAEAAYVAAERNWEQDEGGYHLLLSTKPQTAAFGLADSPSALAAWIVEKWRTWSDSGGDLDSRFSRDFLLTMATLFWIGDAGSPLRDYHDNREIHLALSHEERIRVPTAVGLFDNEFVDCGSPPRTWAERLYDVRRWTVMPRGGHFAAVEEPESLARDIIEFFRSLTRRFDPAKGASHDDAN</sequence>
<accession>A0A221VZ09</accession>
<keyword evidence="3 4" id="KW-0378">Hydrolase</keyword>
<dbReference type="SUPFAM" id="SSF53474">
    <property type="entry name" value="alpha/beta-Hydrolases"/>
    <property type="match status" value="1"/>
</dbReference>
<dbReference type="InterPro" id="IPR000639">
    <property type="entry name" value="Epox_hydrolase-like"/>
</dbReference>
<dbReference type="InterPro" id="IPR029058">
    <property type="entry name" value="AB_hydrolase_fold"/>
</dbReference>
<dbReference type="Pfam" id="PF06441">
    <property type="entry name" value="EHN"/>
    <property type="match status" value="1"/>
</dbReference>
<dbReference type="InterPro" id="IPR010497">
    <property type="entry name" value="Epoxide_hydro_N"/>
</dbReference>
<organism evidence="4 5">
    <name type="scientific">Actinoalloteichus hoggarensis</name>
    <dbReference type="NCBI Taxonomy" id="1470176"/>
    <lineage>
        <taxon>Bacteria</taxon>
        <taxon>Bacillati</taxon>
        <taxon>Actinomycetota</taxon>
        <taxon>Actinomycetes</taxon>
        <taxon>Pseudonocardiales</taxon>
        <taxon>Pseudonocardiaceae</taxon>
        <taxon>Actinoalloteichus</taxon>
    </lineage>
</organism>
<dbReference type="InterPro" id="IPR016292">
    <property type="entry name" value="Epoxide_hydrolase"/>
</dbReference>
<proteinExistence type="inferred from homology"/>
<dbReference type="EMBL" id="CP022521">
    <property type="protein sequence ID" value="ASO18724.1"/>
    <property type="molecule type" value="Genomic_DNA"/>
</dbReference>
<dbReference type="Proteomes" id="UP000204221">
    <property type="component" value="Chromosome"/>
</dbReference>
<dbReference type="PRINTS" id="PR00412">
    <property type="entry name" value="EPOXHYDRLASE"/>
</dbReference>
<dbReference type="PANTHER" id="PTHR21661:SF35">
    <property type="entry name" value="EPOXIDE HYDROLASE"/>
    <property type="match status" value="1"/>
</dbReference>
<dbReference type="PIRSF" id="PIRSF001112">
    <property type="entry name" value="Epoxide_hydrolase"/>
    <property type="match status" value="1"/>
</dbReference>
<dbReference type="GO" id="GO:0097176">
    <property type="term" value="P:epoxide metabolic process"/>
    <property type="evidence" value="ECO:0007669"/>
    <property type="project" value="TreeGrafter"/>
</dbReference>
<comment type="similarity">
    <text evidence="1">Belongs to the peptidase S33 family.</text>
</comment>